<feature type="region of interest" description="Disordered" evidence="1">
    <location>
        <begin position="631"/>
        <end position="677"/>
    </location>
</feature>
<sequence>MLRTIWVVILLGFLNGVNNSLPEVDILSHLESAAELGETGSQTSKLEAKPALLTSSRPATPNEVKSNQKLKEVQISESCVKEGTSDSDDILKAPLQRGAPVKSKLLGEEAIEQSRDSRIGPKSSNYPHQTIGSSSGHLSASQTSNFIGPADTPKRLWEPIYQYGLVPRVTYAPVWAPFVTYEPVAIFDHYKPQVQQYPPVHMYQGRGRESGIASNQVDHVKQSSQASCSKGEIEEIKPAVALTPQKVWKPKSPKEISSPQLETTSTRNEREKAEKVSHLSNSPKPIEKALKTPMADSGIDKLTTQNNVGQGSRKNLAQVPPMATGGVSNKIQEVEPNQLKPEINIRHDKSAVNVRHEEGETRNSALKSASETHSDNDPKPELDREMSWKDKLLKEGAVEEDKGMGSRHQNGLMNPDEKFLSKKQQTVGNVYSFDQRVVSKENTSKRLDNQLDQRKPLVLQSNENYVSPKEDPWIVVEKKQKTKGLLCKPQSSKTQKPHQDGVRKILIDSPFGLDRNEMLSKSKLEKMRSNFQSKPQEVKISSPENTPRSSFPKQNKNVDENKGTVLSSSLKNLERQNSKGPSDIERNINTQESSELGSDEYKDMSKPQSTDNSSKAPFNVLASNYLSKQIGIEKRPGHQDKVTVEAGQKTQKKRGKEKSNNEGTETTLQHQDNKPAFSRNKHATSKEFQSAFEISDLNVFVLSALEDNHHNSPVNRKHNIEAPLPEPAFVLPSKNSIKPDLWESQLYGSPVNPKAVSGTLRKKAESVLEIKWRNMEDEIFSEAFSPWKKAANSDKIYIGLQKSQTHFQSDWSGKSEINNSFEAELSQRLQEHLKVKDESQHLTLDDLDKKLFKMLQGRWYSDQKGLMTKLRKIQNDFNDINEYHRRLYTLSRQILHHTIVENWKNIKSFLVETKWLPESDVEEIEARFQLFTRFPDLTKQDTPFNESIAFATRLRKNKVIIKSMLDKVMGPTEAEARIETFLYLHQSSKLTAWWRQTDYMEQYRGNGLNLWEVLSIGKSLSFGAPEFKFAKDKVSELLNLIQGIYTRKLSNLLPWFVSPERAFLMKNSKEKYETRIEKLLNFEFEQKDERRLHATILAHKDRPTEVKFLMVERKDVWDFFHRGLSSRFMAEMLLAGAEQAGTCKALWRTFLNRAPNLLTEEQNSFVIDWFATANQHKLQMTKMVRNR</sequence>
<feature type="compositionally biased region" description="Basic and acidic residues" evidence="1">
    <location>
        <begin position="497"/>
        <end position="506"/>
    </location>
</feature>
<gene>
    <name evidence="3" type="ORF">O181_031631</name>
</gene>
<evidence type="ECO:0000313" key="3">
    <source>
        <dbReference type="EMBL" id="MBW0491916.1"/>
    </source>
</evidence>
<feature type="region of interest" description="Disordered" evidence="1">
    <location>
        <begin position="104"/>
        <end position="148"/>
    </location>
</feature>
<keyword evidence="4" id="KW-1185">Reference proteome</keyword>
<feature type="compositionally biased region" description="Basic and acidic residues" evidence="1">
    <location>
        <begin position="267"/>
        <end position="277"/>
    </location>
</feature>
<protein>
    <submittedName>
        <fullName evidence="3">Uncharacterized protein</fullName>
    </submittedName>
</protein>
<feature type="compositionally biased region" description="Basic and acidic residues" evidence="1">
    <location>
        <begin position="631"/>
        <end position="643"/>
    </location>
</feature>
<comment type="caution">
    <text evidence="3">The sequence shown here is derived from an EMBL/GenBank/DDBJ whole genome shotgun (WGS) entry which is preliminary data.</text>
</comment>
<feature type="compositionally biased region" description="Basic and acidic residues" evidence="1">
    <location>
        <begin position="343"/>
        <end position="361"/>
    </location>
</feature>
<reference evidence="3" key="1">
    <citation type="submission" date="2021-03" db="EMBL/GenBank/DDBJ databases">
        <title>Draft genome sequence of rust myrtle Austropuccinia psidii MF-1, a brazilian biotype.</title>
        <authorList>
            <person name="Quecine M.C."/>
            <person name="Pachon D.M.R."/>
            <person name="Bonatelli M.L."/>
            <person name="Correr F.H."/>
            <person name="Franceschini L.M."/>
            <person name="Leite T.F."/>
            <person name="Margarido G.R.A."/>
            <person name="Almeida C.A."/>
            <person name="Ferrarezi J.A."/>
            <person name="Labate C.A."/>
        </authorList>
    </citation>
    <scope>NUCLEOTIDE SEQUENCE</scope>
    <source>
        <strain evidence="3">MF-1</strain>
    </source>
</reference>
<accession>A0A9Q3D0V2</accession>
<feature type="compositionally biased region" description="Polar residues" evidence="1">
    <location>
        <begin position="122"/>
        <end position="146"/>
    </location>
</feature>
<feature type="region of interest" description="Disordered" evidence="1">
    <location>
        <begin position="244"/>
        <end position="415"/>
    </location>
</feature>
<feature type="compositionally biased region" description="Basic and acidic residues" evidence="1">
    <location>
        <begin position="572"/>
        <end position="586"/>
    </location>
</feature>
<organism evidence="3 4">
    <name type="scientific">Austropuccinia psidii MF-1</name>
    <dbReference type="NCBI Taxonomy" id="1389203"/>
    <lineage>
        <taxon>Eukaryota</taxon>
        <taxon>Fungi</taxon>
        <taxon>Dikarya</taxon>
        <taxon>Basidiomycota</taxon>
        <taxon>Pucciniomycotina</taxon>
        <taxon>Pucciniomycetes</taxon>
        <taxon>Pucciniales</taxon>
        <taxon>Sphaerophragmiaceae</taxon>
        <taxon>Austropuccinia</taxon>
    </lineage>
</organism>
<feature type="compositionally biased region" description="Basic and acidic residues" evidence="1">
    <location>
        <begin position="514"/>
        <end position="528"/>
    </location>
</feature>
<feature type="region of interest" description="Disordered" evidence="1">
    <location>
        <begin position="37"/>
        <end position="70"/>
    </location>
</feature>
<feature type="compositionally biased region" description="Polar residues" evidence="1">
    <location>
        <begin position="587"/>
        <end position="596"/>
    </location>
</feature>
<name>A0A9Q3D0V2_9BASI</name>
<feature type="compositionally biased region" description="Polar residues" evidence="1">
    <location>
        <begin position="661"/>
        <end position="670"/>
    </location>
</feature>
<feature type="compositionally biased region" description="Polar residues" evidence="1">
    <location>
        <begin position="302"/>
        <end position="315"/>
    </location>
</feature>
<feature type="compositionally biased region" description="Polar residues" evidence="1">
    <location>
        <begin position="606"/>
        <end position="616"/>
    </location>
</feature>
<feature type="chain" id="PRO_5040321398" evidence="2">
    <location>
        <begin position="20"/>
        <end position="1187"/>
    </location>
</feature>
<evidence type="ECO:0000313" key="4">
    <source>
        <dbReference type="Proteomes" id="UP000765509"/>
    </source>
</evidence>
<feature type="region of interest" description="Disordered" evidence="1">
    <location>
        <begin position="481"/>
        <end position="616"/>
    </location>
</feature>
<evidence type="ECO:0000256" key="2">
    <source>
        <dbReference type="SAM" id="SignalP"/>
    </source>
</evidence>
<dbReference type="Proteomes" id="UP000765509">
    <property type="component" value="Unassembled WGS sequence"/>
</dbReference>
<proteinExistence type="predicted"/>
<feature type="signal peptide" evidence="2">
    <location>
        <begin position="1"/>
        <end position="19"/>
    </location>
</feature>
<feature type="compositionally biased region" description="Basic and acidic residues" evidence="1">
    <location>
        <begin position="370"/>
        <end position="404"/>
    </location>
</feature>
<dbReference type="AlphaFoldDB" id="A0A9Q3D0V2"/>
<feature type="compositionally biased region" description="Polar residues" evidence="1">
    <location>
        <begin position="53"/>
        <end position="67"/>
    </location>
</feature>
<feature type="compositionally biased region" description="Polar residues" evidence="1">
    <location>
        <begin position="255"/>
        <end position="266"/>
    </location>
</feature>
<keyword evidence="2" id="KW-0732">Signal</keyword>
<feature type="compositionally biased region" description="Polar residues" evidence="1">
    <location>
        <begin position="542"/>
        <end position="555"/>
    </location>
</feature>
<dbReference type="EMBL" id="AVOT02011324">
    <property type="protein sequence ID" value="MBW0491916.1"/>
    <property type="molecule type" value="Genomic_DNA"/>
</dbReference>
<evidence type="ECO:0000256" key="1">
    <source>
        <dbReference type="SAM" id="MobiDB-lite"/>
    </source>
</evidence>